<dbReference type="GO" id="GO:0009073">
    <property type="term" value="P:aromatic amino acid family biosynthetic process"/>
    <property type="evidence" value="ECO:0007669"/>
    <property type="project" value="UniProtKB-KW"/>
</dbReference>
<proteinExistence type="inferred from homology"/>
<dbReference type="Pfam" id="PF08501">
    <property type="entry name" value="Shikimate_dh_N"/>
    <property type="match status" value="1"/>
</dbReference>
<protein>
    <recommendedName>
        <fullName evidence="2 7">Shikimate dehydrogenase (NADP(+))</fullName>
        <shortName evidence="7">SDH</shortName>
        <ecNumber evidence="2 7">1.1.1.25</ecNumber>
    </recommendedName>
</protein>
<evidence type="ECO:0000256" key="6">
    <source>
        <dbReference type="ARBA" id="ARBA00023141"/>
    </source>
</evidence>
<dbReference type="GO" id="GO:0009423">
    <property type="term" value="P:chorismate biosynthetic process"/>
    <property type="evidence" value="ECO:0007669"/>
    <property type="project" value="UniProtKB-UniRule"/>
</dbReference>
<evidence type="ECO:0000256" key="3">
    <source>
        <dbReference type="ARBA" id="ARBA00022605"/>
    </source>
</evidence>
<feature type="binding site" evidence="7">
    <location>
        <begin position="14"/>
        <end position="16"/>
    </location>
    <ligand>
        <name>shikimate</name>
        <dbReference type="ChEBI" id="CHEBI:36208"/>
    </ligand>
</feature>
<keyword evidence="4 7" id="KW-0521">NADP</keyword>
<evidence type="ECO:0000256" key="2">
    <source>
        <dbReference type="ARBA" id="ARBA00012962"/>
    </source>
</evidence>
<sequence>MEFYGLLGEKLSHSLSPKIHDLVFKAIGVSGGYKLFEVDRNNLEKFTMGLKVLNIKGSNVTIPYKEEVIKYLDEVSYEGKRIGAVNTISLIDGKLYGYNTDYYGFGYMLEAHNIKPNNKIAVILGNGGACKAALYYLLDNGIKHVYVVSRNPKVKTTFNEEKVSLISYNELKDLKGDILINSTPVGMYPKVDGCPACEEVICNFSTLIDLIYNPGLTTFLSKGKELGKVTVGGLYMLVGQAIKAQEIWQGISINKSIINDIYIEINKEF</sequence>
<evidence type="ECO:0000256" key="1">
    <source>
        <dbReference type="ARBA" id="ARBA00004871"/>
    </source>
</evidence>
<keyword evidence="6 7" id="KW-0057">Aromatic amino acid biosynthesis</keyword>
<evidence type="ECO:0000256" key="4">
    <source>
        <dbReference type="ARBA" id="ARBA00022857"/>
    </source>
</evidence>
<dbReference type="UniPathway" id="UPA00053">
    <property type="reaction ID" value="UER00087"/>
</dbReference>
<dbReference type="CDD" id="cd01065">
    <property type="entry name" value="NAD_bind_Shikimate_DH"/>
    <property type="match status" value="1"/>
</dbReference>
<comment type="catalytic activity">
    <reaction evidence="7">
        <text>shikimate + NADP(+) = 3-dehydroshikimate + NADPH + H(+)</text>
        <dbReference type="Rhea" id="RHEA:17737"/>
        <dbReference type="ChEBI" id="CHEBI:15378"/>
        <dbReference type="ChEBI" id="CHEBI:16630"/>
        <dbReference type="ChEBI" id="CHEBI:36208"/>
        <dbReference type="ChEBI" id="CHEBI:57783"/>
        <dbReference type="ChEBI" id="CHEBI:58349"/>
        <dbReference type="EC" id="1.1.1.25"/>
    </reaction>
</comment>
<dbReference type="InterPro" id="IPR022893">
    <property type="entry name" value="Shikimate_DH_fam"/>
</dbReference>
<feature type="binding site" evidence="7">
    <location>
        <position position="101"/>
    </location>
    <ligand>
        <name>shikimate</name>
        <dbReference type="ChEBI" id="CHEBI:36208"/>
    </ligand>
</feature>
<dbReference type="Gene3D" id="3.40.50.10860">
    <property type="entry name" value="Leucine Dehydrogenase, chain A, domain 1"/>
    <property type="match status" value="1"/>
</dbReference>
<evidence type="ECO:0000256" key="5">
    <source>
        <dbReference type="ARBA" id="ARBA00023002"/>
    </source>
</evidence>
<dbReference type="HAMAP" id="MF_00222">
    <property type="entry name" value="Shikimate_DH_AroE"/>
    <property type="match status" value="1"/>
</dbReference>
<keyword evidence="3 7" id="KW-0028">Amino-acid biosynthesis</keyword>
<comment type="caution">
    <text evidence="7">Lacks conserved residue(s) required for the propagation of feature annotation.</text>
</comment>
<feature type="binding site" evidence="7">
    <location>
        <position position="233"/>
    </location>
    <ligand>
        <name>NADP(+)</name>
        <dbReference type="ChEBI" id="CHEBI:58349"/>
    </ligand>
</feature>
<feature type="binding site" evidence="7">
    <location>
        <position position="240"/>
    </location>
    <ligand>
        <name>shikimate</name>
        <dbReference type="ChEBI" id="CHEBI:36208"/>
    </ligand>
</feature>
<evidence type="ECO:0000259" key="8">
    <source>
        <dbReference type="PROSITE" id="PS50206"/>
    </source>
</evidence>
<dbReference type="SUPFAM" id="SSF53223">
    <property type="entry name" value="Aminoacid dehydrogenase-like, N-terminal domain"/>
    <property type="match status" value="1"/>
</dbReference>
<dbReference type="GO" id="GO:0019632">
    <property type="term" value="P:shikimate metabolic process"/>
    <property type="evidence" value="ECO:0007669"/>
    <property type="project" value="InterPro"/>
</dbReference>
<feature type="active site" description="Proton acceptor" evidence="7">
    <location>
        <position position="65"/>
    </location>
</feature>
<organism evidence="9 10">
    <name type="scientific">Clostridium gasigenes</name>
    <dbReference type="NCBI Taxonomy" id="94869"/>
    <lineage>
        <taxon>Bacteria</taxon>
        <taxon>Bacillati</taxon>
        <taxon>Bacillota</taxon>
        <taxon>Clostridia</taxon>
        <taxon>Eubacteriales</taxon>
        <taxon>Clostridiaceae</taxon>
        <taxon>Clostridium</taxon>
    </lineage>
</organism>
<dbReference type="PANTHER" id="PTHR21089">
    <property type="entry name" value="SHIKIMATE DEHYDROGENASE"/>
    <property type="match status" value="1"/>
</dbReference>
<dbReference type="Gene3D" id="3.40.50.720">
    <property type="entry name" value="NAD(P)-binding Rossmann-like Domain"/>
    <property type="match status" value="1"/>
</dbReference>
<gene>
    <name evidence="7" type="primary">aroE</name>
    <name evidence="9" type="ORF">SAMN04488529_10791</name>
</gene>
<dbReference type="NCBIfam" id="TIGR00507">
    <property type="entry name" value="aroE"/>
    <property type="match status" value="1"/>
</dbReference>
<dbReference type="AlphaFoldDB" id="A0A1H0TK21"/>
<comment type="pathway">
    <text evidence="1 7">Metabolic intermediate biosynthesis; chorismate biosynthesis; chorismate from D-erythrose 4-phosphate and phosphoenolpyruvate: step 4/7.</text>
</comment>
<dbReference type="PROSITE" id="PS50206">
    <property type="entry name" value="RHODANESE_3"/>
    <property type="match status" value="1"/>
</dbReference>
<keyword evidence="5 7" id="KW-0560">Oxidoreductase</keyword>
<dbReference type="EC" id="1.1.1.25" evidence="2 7"/>
<feature type="binding site" evidence="7">
    <location>
        <position position="61"/>
    </location>
    <ligand>
        <name>shikimate</name>
        <dbReference type="ChEBI" id="CHEBI:36208"/>
    </ligand>
</feature>
<comment type="function">
    <text evidence="7">Involved in the biosynthesis of the chorismate, which leads to the biosynthesis of aromatic amino acids. Catalyzes the reversible NADPH linked reduction of 3-dehydroshikimate (DHSA) to yield shikimate (SA).</text>
</comment>
<dbReference type="InterPro" id="IPR001763">
    <property type="entry name" value="Rhodanese-like_dom"/>
</dbReference>
<dbReference type="STRING" id="94869.SAMN04488529_10791"/>
<dbReference type="EMBL" id="FNJM01000007">
    <property type="protein sequence ID" value="SDP54339.1"/>
    <property type="molecule type" value="Genomic_DNA"/>
</dbReference>
<keyword evidence="10" id="KW-1185">Reference proteome</keyword>
<dbReference type="InterPro" id="IPR013708">
    <property type="entry name" value="Shikimate_DH-bd_N"/>
</dbReference>
<dbReference type="InterPro" id="IPR046346">
    <property type="entry name" value="Aminoacid_DH-like_N_sf"/>
</dbReference>
<dbReference type="InterPro" id="IPR036291">
    <property type="entry name" value="NAD(P)-bd_dom_sf"/>
</dbReference>
<name>A0A1H0TK21_9CLOT</name>
<dbReference type="GO" id="GO:0050661">
    <property type="term" value="F:NADP binding"/>
    <property type="evidence" value="ECO:0007669"/>
    <property type="project" value="InterPro"/>
</dbReference>
<feature type="binding site" evidence="7">
    <location>
        <position position="210"/>
    </location>
    <ligand>
        <name>NADP(+)</name>
        <dbReference type="ChEBI" id="CHEBI:58349"/>
    </ligand>
</feature>
<dbReference type="OrthoDB" id="9792692at2"/>
<feature type="binding site" evidence="7">
    <location>
        <begin position="125"/>
        <end position="129"/>
    </location>
    <ligand>
        <name>NADP(+)</name>
        <dbReference type="ChEBI" id="CHEBI:58349"/>
    </ligand>
</feature>
<evidence type="ECO:0000313" key="10">
    <source>
        <dbReference type="Proteomes" id="UP000198597"/>
    </source>
</evidence>
<dbReference type="SUPFAM" id="SSF51735">
    <property type="entry name" value="NAD(P)-binding Rossmann-fold domains"/>
    <property type="match status" value="1"/>
</dbReference>
<feature type="binding site" evidence="7">
    <location>
        <position position="212"/>
    </location>
    <ligand>
        <name>shikimate</name>
        <dbReference type="ChEBI" id="CHEBI:36208"/>
    </ligand>
</feature>
<dbReference type="Proteomes" id="UP000198597">
    <property type="component" value="Unassembled WGS sequence"/>
</dbReference>
<dbReference type="PANTHER" id="PTHR21089:SF1">
    <property type="entry name" value="BIFUNCTIONAL 3-DEHYDROQUINATE DEHYDRATASE_SHIKIMATE DEHYDROGENASE, CHLOROPLASTIC"/>
    <property type="match status" value="1"/>
</dbReference>
<accession>A0A1H0TK21</accession>
<feature type="domain" description="Rhodanese" evidence="8">
    <location>
        <begin position="108"/>
        <end position="155"/>
    </location>
</feature>
<dbReference type="RefSeq" id="WP_089970341.1">
    <property type="nucleotide sequence ID" value="NZ_FNJM01000007.1"/>
</dbReference>
<reference evidence="9 10" key="1">
    <citation type="submission" date="2016-10" db="EMBL/GenBank/DDBJ databases">
        <authorList>
            <person name="de Groot N.N."/>
        </authorList>
    </citation>
    <scope>NUCLEOTIDE SEQUENCE [LARGE SCALE GENOMIC DNA]</scope>
    <source>
        <strain evidence="9 10">DSM 12272</strain>
    </source>
</reference>
<dbReference type="InterPro" id="IPR011342">
    <property type="entry name" value="Shikimate_DH"/>
</dbReference>
<evidence type="ECO:0000313" key="9">
    <source>
        <dbReference type="EMBL" id="SDP54339.1"/>
    </source>
</evidence>
<dbReference type="GO" id="GO:0004764">
    <property type="term" value="F:shikimate 3-dehydrogenase (NADP+) activity"/>
    <property type="evidence" value="ECO:0007669"/>
    <property type="project" value="UniProtKB-UniRule"/>
</dbReference>
<comment type="similarity">
    <text evidence="7">Belongs to the shikimate dehydrogenase family.</text>
</comment>
<dbReference type="GO" id="GO:0005829">
    <property type="term" value="C:cytosol"/>
    <property type="evidence" value="ECO:0007669"/>
    <property type="project" value="TreeGrafter"/>
</dbReference>
<feature type="binding site" evidence="7">
    <location>
        <position position="86"/>
    </location>
    <ligand>
        <name>shikimate</name>
        <dbReference type="ChEBI" id="CHEBI:36208"/>
    </ligand>
</feature>
<comment type="subunit">
    <text evidence="7">Homodimer.</text>
</comment>
<evidence type="ECO:0000256" key="7">
    <source>
        <dbReference type="HAMAP-Rule" id="MF_00222"/>
    </source>
</evidence>
<dbReference type="GO" id="GO:0008652">
    <property type="term" value="P:amino acid biosynthetic process"/>
    <property type="evidence" value="ECO:0007669"/>
    <property type="project" value="UniProtKB-KW"/>
</dbReference>